<dbReference type="InterPro" id="IPR029044">
    <property type="entry name" value="Nucleotide-diphossugar_trans"/>
</dbReference>
<accession>A0ABY0QTK9</accession>
<name>A0ABY0QTK9_9FLAO</name>
<keyword evidence="3" id="KW-1185">Reference proteome</keyword>
<keyword evidence="2" id="KW-0808">Transferase</keyword>
<protein>
    <submittedName>
        <fullName evidence="2">Glycosyl transferase family 2</fullName>
    </submittedName>
</protein>
<dbReference type="GO" id="GO:0016740">
    <property type="term" value="F:transferase activity"/>
    <property type="evidence" value="ECO:0007669"/>
    <property type="project" value="UniProtKB-KW"/>
</dbReference>
<gene>
    <name evidence="2" type="ORF">SAMN05216273_107158</name>
</gene>
<sequence length="264" mass="30962">MIVLQFSICILSWNNLISLENTLKSYKKNGLLDLSDDIIVLIQDASAKEIELAKKYKIKYIALDENIGIGKGFMKLAENALYESILFLENDWQLVEEKNIVHLRLNSGLELLKKGYDIVRYRSRTKPGHPLYSIAFKGRELDYYDDWHKCTSPHLLESLYWLDPALEFPDKIQKEGEYFITTSRWANWTNNPFLIKKEFYLKTMKQFSGTSTSLEKNIASWWSKQNFKIAQGEGLFMHNDLKKYPPESFSTRIKNVIKTIIRKQ</sequence>
<dbReference type="RefSeq" id="WP_089743644.1">
    <property type="nucleotide sequence ID" value="NZ_FNHD01000007.1"/>
</dbReference>
<evidence type="ECO:0000313" key="3">
    <source>
        <dbReference type="Proteomes" id="UP000199242"/>
    </source>
</evidence>
<comment type="caution">
    <text evidence="2">The sequence shown here is derived from an EMBL/GenBank/DDBJ whole genome shotgun (WGS) entry which is preliminary data.</text>
</comment>
<evidence type="ECO:0000313" key="2">
    <source>
        <dbReference type="EMBL" id="SDL86230.1"/>
    </source>
</evidence>
<dbReference type="Gene3D" id="3.90.550.10">
    <property type="entry name" value="Spore Coat Polysaccharide Biosynthesis Protein SpsA, Chain A"/>
    <property type="match status" value="1"/>
</dbReference>
<dbReference type="Proteomes" id="UP000199242">
    <property type="component" value="Unassembled WGS sequence"/>
</dbReference>
<evidence type="ECO:0000259" key="1">
    <source>
        <dbReference type="Pfam" id="PF00535"/>
    </source>
</evidence>
<proteinExistence type="predicted"/>
<feature type="domain" description="Glycosyltransferase 2-like" evidence="1">
    <location>
        <begin position="7"/>
        <end position="94"/>
    </location>
</feature>
<dbReference type="SUPFAM" id="SSF53448">
    <property type="entry name" value="Nucleotide-diphospho-sugar transferases"/>
    <property type="match status" value="1"/>
</dbReference>
<dbReference type="InterPro" id="IPR001173">
    <property type="entry name" value="Glyco_trans_2-like"/>
</dbReference>
<dbReference type="EMBL" id="FNHD01000007">
    <property type="protein sequence ID" value="SDL86230.1"/>
    <property type="molecule type" value="Genomic_DNA"/>
</dbReference>
<reference evidence="2 3" key="1">
    <citation type="submission" date="2016-10" db="EMBL/GenBank/DDBJ databases">
        <authorList>
            <person name="Varghese N."/>
            <person name="Submissions S."/>
        </authorList>
    </citation>
    <scope>NUCLEOTIDE SEQUENCE [LARGE SCALE GENOMIC DNA]</scope>
    <source>
        <strain evidence="2 3">CGMCC 1.10941</strain>
    </source>
</reference>
<dbReference type="Pfam" id="PF00535">
    <property type="entry name" value="Glycos_transf_2"/>
    <property type="match status" value="1"/>
</dbReference>
<organism evidence="2 3">
    <name type="scientific">Chryseobacterium taihuense</name>
    <dbReference type="NCBI Taxonomy" id="1141221"/>
    <lineage>
        <taxon>Bacteria</taxon>
        <taxon>Pseudomonadati</taxon>
        <taxon>Bacteroidota</taxon>
        <taxon>Flavobacteriia</taxon>
        <taxon>Flavobacteriales</taxon>
        <taxon>Weeksellaceae</taxon>
        <taxon>Chryseobacterium group</taxon>
        <taxon>Chryseobacterium</taxon>
    </lineage>
</organism>